<reference evidence="2" key="3">
    <citation type="submission" date="2015-04" db="UniProtKB">
        <authorList>
            <consortium name="EnsemblPlants"/>
        </authorList>
    </citation>
    <scope>IDENTIFICATION</scope>
    <source>
        <strain evidence="2">cv. Jemalong A17</strain>
    </source>
</reference>
<dbReference type="EnsemblPlants" id="KEH18422">
    <property type="protein sequence ID" value="KEH18422"/>
    <property type="gene ID" value="MTR_8g019013"/>
</dbReference>
<gene>
    <name evidence="1" type="ordered locus">MTR_8g019013</name>
</gene>
<reference evidence="1 3" key="1">
    <citation type="journal article" date="2011" name="Nature">
        <title>The Medicago genome provides insight into the evolution of rhizobial symbioses.</title>
        <authorList>
            <person name="Young N.D."/>
            <person name="Debelle F."/>
            <person name="Oldroyd G.E."/>
            <person name="Geurts R."/>
            <person name="Cannon S.B."/>
            <person name="Udvardi M.K."/>
            <person name="Benedito V.A."/>
            <person name="Mayer K.F."/>
            <person name="Gouzy J."/>
            <person name="Schoof H."/>
            <person name="Van de Peer Y."/>
            <person name="Proost S."/>
            <person name="Cook D.R."/>
            <person name="Meyers B.C."/>
            <person name="Spannagl M."/>
            <person name="Cheung F."/>
            <person name="De Mita S."/>
            <person name="Krishnakumar V."/>
            <person name="Gundlach H."/>
            <person name="Zhou S."/>
            <person name="Mudge J."/>
            <person name="Bharti A.K."/>
            <person name="Murray J.D."/>
            <person name="Naoumkina M.A."/>
            <person name="Rosen B."/>
            <person name="Silverstein K.A."/>
            <person name="Tang H."/>
            <person name="Rombauts S."/>
            <person name="Zhao P.X."/>
            <person name="Zhou P."/>
            <person name="Barbe V."/>
            <person name="Bardou P."/>
            <person name="Bechner M."/>
            <person name="Bellec A."/>
            <person name="Berger A."/>
            <person name="Berges H."/>
            <person name="Bidwell S."/>
            <person name="Bisseling T."/>
            <person name="Choisne N."/>
            <person name="Couloux A."/>
            <person name="Denny R."/>
            <person name="Deshpande S."/>
            <person name="Dai X."/>
            <person name="Doyle J.J."/>
            <person name="Dudez A.M."/>
            <person name="Farmer A.D."/>
            <person name="Fouteau S."/>
            <person name="Franken C."/>
            <person name="Gibelin C."/>
            <person name="Gish J."/>
            <person name="Goldstein S."/>
            <person name="Gonzalez A.J."/>
            <person name="Green P.J."/>
            <person name="Hallab A."/>
            <person name="Hartog M."/>
            <person name="Hua A."/>
            <person name="Humphray S.J."/>
            <person name="Jeong D.H."/>
            <person name="Jing Y."/>
            <person name="Jocker A."/>
            <person name="Kenton S.M."/>
            <person name="Kim D.J."/>
            <person name="Klee K."/>
            <person name="Lai H."/>
            <person name="Lang C."/>
            <person name="Lin S."/>
            <person name="Macmil S.L."/>
            <person name="Magdelenat G."/>
            <person name="Matthews L."/>
            <person name="McCorrison J."/>
            <person name="Monaghan E.L."/>
            <person name="Mun J.H."/>
            <person name="Najar F.Z."/>
            <person name="Nicholson C."/>
            <person name="Noirot C."/>
            <person name="O'Bleness M."/>
            <person name="Paule C.R."/>
            <person name="Poulain J."/>
            <person name="Prion F."/>
            <person name="Qin B."/>
            <person name="Qu C."/>
            <person name="Retzel E.F."/>
            <person name="Riddle C."/>
            <person name="Sallet E."/>
            <person name="Samain S."/>
            <person name="Samson N."/>
            <person name="Sanders I."/>
            <person name="Saurat O."/>
            <person name="Scarpelli C."/>
            <person name="Schiex T."/>
            <person name="Segurens B."/>
            <person name="Severin A.J."/>
            <person name="Sherrier D.J."/>
            <person name="Shi R."/>
            <person name="Sims S."/>
            <person name="Singer S.R."/>
            <person name="Sinharoy S."/>
            <person name="Sterck L."/>
            <person name="Viollet A."/>
            <person name="Wang B.B."/>
            <person name="Wang K."/>
            <person name="Wang M."/>
            <person name="Wang X."/>
            <person name="Warfsmann J."/>
            <person name="Weissenbach J."/>
            <person name="White D.D."/>
            <person name="White J.D."/>
            <person name="Wiley G.B."/>
            <person name="Wincker P."/>
            <person name="Xing Y."/>
            <person name="Yang L."/>
            <person name="Yao Z."/>
            <person name="Ying F."/>
            <person name="Zhai J."/>
            <person name="Zhou L."/>
            <person name="Zuber A."/>
            <person name="Denarie J."/>
            <person name="Dixon R.A."/>
            <person name="May G.D."/>
            <person name="Schwartz D.C."/>
            <person name="Rogers J."/>
            <person name="Quetier F."/>
            <person name="Town C.D."/>
            <person name="Roe B.A."/>
        </authorList>
    </citation>
    <scope>NUCLEOTIDE SEQUENCE [LARGE SCALE GENOMIC DNA]</scope>
    <source>
        <strain evidence="1">A17</strain>
        <strain evidence="2 3">cv. Jemalong A17</strain>
    </source>
</reference>
<dbReference type="Proteomes" id="UP000002051">
    <property type="component" value="Chromosome 8"/>
</dbReference>
<dbReference type="HOGENOM" id="CLU_2743888_0_0_1"/>
<accession>A0A072TM01</accession>
<dbReference type="AlphaFoldDB" id="A0A072TM01"/>
<sequence>MQIGVETRGIESRLLATYSSMMEHQYRGTNNKLQVSDDEYMCPKFMTHVEELNIKISLVILSSRWWLKSRV</sequence>
<organism evidence="1 3">
    <name type="scientific">Medicago truncatula</name>
    <name type="common">Barrel medic</name>
    <name type="synonym">Medicago tribuloides</name>
    <dbReference type="NCBI Taxonomy" id="3880"/>
    <lineage>
        <taxon>Eukaryota</taxon>
        <taxon>Viridiplantae</taxon>
        <taxon>Streptophyta</taxon>
        <taxon>Embryophyta</taxon>
        <taxon>Tracheophyta</taxon>
        <taxon>Spermatophyta</taxon>
        <taxon>Magnoliopsida</taxon>
        <taxon>eudicotyledons</taxon>
        <taxon>Gunneridae</taxon>
        <taxon>Pentapetalae</taxon>
        <taxon>rosids</taxon>
        <taxon>fabids</taxon>
        <taxon>Fabales</taxon>
        <taxon>Fabaceae</taxon>
        <taxon>Papilionoideae</taxon>
        <taxon>50 kb inversion clade</taxon>
        <taxon>NPAAA clade</taxon>
        <taxon>Hologalegina</taxon>
        <taxon>IRL clade</taxon>
        <taxon>Trifolieae</taxon>
        <taxon>Medicago</taxon>
    </lineage>
</organism>
<keyword evidence="3" id="KW-1185">Reference proteome</keyword>
<reference evidence="1 3" key="2">
    <citation type="journal article" date="2014" name="BMC Genomics">
        <title>An improved genome release (version Mt4.0) for the model legume Medicago truncatula.</title>
        <authorList>
            <person name="Tang H."/>
            <person name="Krishnakumar V."/>
            <person name="Bidwell S."/>
            <person name="Rosen B."/>
            <person name="Chan A."/>
            <person name="Zhou S."/>
            <person name="Gentzbittel L."/>
            <person name="Childs K.L."/>
            <person name="Yandell M."/>
            <person name="Gundlach H."/>
            <person name="Mayer K.F."/>
            <person name="Schwartz D.C."/>
            <person name="Town C.D."/>
        </authorList>
    </citation>
    <scope>GENOME REANNOTATION</scope>
    <source>
        <strain evidence="1">A17</strain>
        <strain evidence="2 3">cv. Jemalong A17</strain>
    </source>
</reference>
<proteinExistence type="predicted"/>
<evidence type="ECO:0000313" key="3">
    <source>
        <dbReference type="Proteomes" id="UP000002051"/>
    </source>
</evidence>
<evidence type="ECO:0000313" key="2">
    <source>
        <dbReference type="EnsemblPlants" id="KEH18422"/>
    </source>
</evidence>
<protein>
    <submittedName>
        <fullName evidence="1 2">Uncharacterized protein</fullName>
    </submittedName>
</protein>
<name>A0A072TM01_MEDTR</name>
<dbReference type="EMBL" id="CM001224">
    <property type="protein sequence ID" value="KEH18422.1"/>
    <property type="molecule type" value="Genomic_DNA"/>
</dbReference>
<evidence type="ECO:0000313" key="1">
    <source>
        <dbReference type="EMBL" id="KEH18422.1"/>
    </source>
</evidence>